<dbReference type="Proteomes" id="UP000190774">
    <property type="component" value="Unassembled WGS sequence"/>
</dbReference>
<dbReference type="AlphaFoldDB" id="A0A1T4YDS6"/>
<dbReference type="InterPro" id="IPR001646">
    <property type="entry name" value="5peptide_repeat"/>
</dbReference>
<keyword evidence="3" id="KW-1185">Reference proteome</keyword>
<organism evidence="2 3">
    <name type="scientific">Prosthecobacter debontii</name>
    <dbReference type="NCBI Taxonomy" id="48467"/>
    <lineage>
        <taxon>Bacteria</taxon>
        <taxon>Pseudomonadati</taxon>
        <taxon>Verrucomicrobiota</taxon>
        <taxon>Verrucomicrobiia</taxon>
        <taxon>Verrucomicrobiales</taxon>
        <taxon>Verrucomicrobiaceae</taxon>
        <taxon>Prosthecobacter</taxon>
    </lineage>
</organism>
<reference evidence="3" key="1">
    <citation type="submission" date="2017-02" db="EMBL/GenBank/DDBJ databases">
        <authorList>
            <person name="Varghese N."/>
            <person name="Submissions S."/>
        </authorList>
    </citation>
    <scope>NUCLEOTIDE SEQUENCE [LARGE SCALE GENOMIC DNA]</scope>
    <source>
        <strain evidence="3">ATCC 700200</strain>
    </source>
</reference>
<evidence type="ECO:0000313" key="3">
    <source>
        <dbReference type="Proteomes" id="UP000190774"/>
    </source>
</evidence>
<evidence type="ECO:0000313" key="2">
    <source>
        <dbReference type="EMBL" id="SKA99840.1"/>
    </source>
</evidence>
<protein>
    <submittedName>
        <fullName evidence="2">Uncharacterized protein YjbI, contains pentapeptide repeats</fullName>
    </submittedName>
</protein>
<evidence type="ECO:0000259" key="1">
    <source>
        <dbReference type="PROSITE" id="PS50104"/>
    </source>
</evidence>
<dbReference type="Pfam" id="PF13676">
    <property type="entry name" value="TIR_2"/>
    <property type="match status" value="1"/>
</dbReference>
<accession>A0A1T4YDS6</accession>
<dbReference type="InterPro" id="IPR000157">
    <property type="entry name" value="TIR_dom"/>
</dbReference>
<dbReference type="EMBL" id="FUYE01000009">
    <property type="protein sequence ID" value="SKA99840.1"/>
    <property type="molecule type" value="Genomic_DNA"/>
</dbReference>
<dbReference type="PANTHER" id="PTHR14136">
    <property type="entry name" value="BTB_POZ DOMAIN-CONTAINING PROTEIN KCTD9"/>
    <property type="match status" value="1"/>
</dbReference>
<dbReference type="OrthoDB" id="279274at2"/>
<feature type="domain" description="TIR" evidence="1">
    <location>
        <begin position="240"/>
        <end position="359"/>
    </location>
</feature>
<gene>
    <name evidence="2" type="ORF">SAMN02745166_03044</name>
</gene>
<dbReference type="InterPro" id="IPR035897">
    <property type="entry name" value="Toll_tir_struct_dom_sf"/>
</dbReference>
<name>A0A1T4YDS6_9BACT</name>
<proteinExistence type="predicted"/>
<dbReference type="STRING" id="48467.SAMN02745166_03044"/>
<dbReference type="Gene3D" id="2.160.20.80">
    <property type="entry name" value="E3 ubiquitin-protein ligase SopA"/>
    <property type="match status" value="1"/>
</dbReference>
<dbReference type="RefSeq" id="WP_078814234.1">
    <property type="nucleotide sequence ID" value="NZ_FUYE01000009.1"/>
</dbReference>
<dbReference type="GO" id="GO:0007165">
    <property type="term" value="P:signal transduction"/>
    <property type="evidence" value="ECO:0007669"/>
    <property type="project" value="InterPro"/>
</dbReference>
<dbReference type="SUPFAM" id="SSF141571">
    <property type="entry name" value="Pentapeptide repeat-like"/>
    <property type="match status" value="1"/>
</dbReference>
<dbReference type="PROSITE" id="PS50104">
    <property type="entry name" value="TIR"/>
    <property type="match status" value="1"/>
</dbReference>
<dbReference type="PANTHER" id="PTHR14136:SF17">
    <property type="entry name" value="BTB_POZ DOMAIN-CONTAINING PROTEIN KCTD9"/>
    <property type="match status" value="1"/>
</dbReference>
<dbReference type="Gene3D" id="3.40.50.10140">
    <property type="entry name" value="Toll/interleukin-1 receptor homology (TIR) domain"/>
    <property type="match status" value="1"/>
</dbReference>
<dbReference type="Pfam" id="PF00805">
    <property type="entry name" value="Pentapeptide"/>
    <property type="match status" value="2"/>
</dbReference>
<dbReference type="SUPFAM" id="SSF52200">
    <property type="entry name" value="Toll/Interleukin receptor TIR domain"/>
    <property type="match status" value="1"/>
</dbReference>
<dbReference type="InterPro" id="IPR051082">
    <property type="entry name" value="Pentapeptide-BTB/POZ_domain"/>
</dbReference>
<sequence>MANSQHLEILNQGVTAWNEWRKNNKQRQSLDLTEAQLSHKTFVKADLSGADLSKSFLFGADLRGADLSGAELSGTDFREADLSGANLREADLTAACLMNAQFIRTDLIGATLHGANLSYAVLTDAKLNGANLIDADLSLADLTSADLRDSKLQGAKFLDSLLICANLSYAQFGTTVLANVRLSTTIGLESAIHNYPSSIGIDTLYLSKGKIPEVFLRGCGVPDSFITQAKALIGAEEGIQFYSCFISYNSKDEAFATRLHARLQQDHVRVWYAPHDIQGGKKLHEQIDEAIKIHDKLLILLSPNSLKSEWVMTELRKARKAERKTGQRKLFPIGLVDYETLREWECFDADGGQDLAVEVRQYYIPDFTLWKDHDVFEKEYTRLLKDLRAEAKPIL</sequence>